<comment type="caution">
    <text evidence="3">The sequence shown here is derived from an EMBL/GenBank/DDBJ whole genome shotgun (WGS) entry which is preliminary data.</text>
</comment>
<dbReference type="InterPro" id="IPR001180">
    <property type="entry name" value="CNH_dom"/>
</dbReference>
<dbReference type="Pfam" id="PF00780">
    <property type="entry name" value="CNH"/>
    <property type="match status" value="1"/>
</dbReference>
<feature type="compositionally biased region" description="Polar residues" evidence="1">
    <location>
        <begin position="30"/>
        <end position="39"/>
    </location>
</feature>
<accession>A0AAN6I0P8</accession>
<evidence type="ECO:0000256" key="1">
    <source>
        <dbReference type="SAM" id="MobiDB-lite"/>
    </source>
</evidence>
<dbReference type="Proteomes" id="UP000738402">
    <property type="component" value="Unassembled WGS sequence"/>
</dbReference>
<dbReference type="AlphaFoldDB" id="A0AAN6I0P8"/>
<name>A0AAN6I0P8_9ASCO</name>
<dbReference type="EMBL" id="JAHLUH010000007">
    <property type="protein sequence ID" value="KAG7727231.1"/>
    <property type="molecule type" value="Genomic_DNA"/>
</dbReference>
<organism evidence="3 4">
    <name type="scientific">Ogataea haglerorum</name>
    <dbReference type="NCBI Taxonomy" id="1937702"/>
    <lineage>
        <taxon>Eukaryota</taxon>
        <taxon>Fungi</taxon>
        <taxon>Dikarya</taxon>
        <taxon>Ascomycota</taxon>
        <taxon>Saccharomycotina</taxon>
        <taxon>Pichiomycetes</taxon>
        <taxon>Pichiales</taxon>
        <taxon>Pichiaceae</taxon>
        <taxon>Ogataea</taxon>
    </lineage>
</organism>
<feature type="domain" description="CNH" evidence="2">
    <location>
        <begin position="661"/>
        <end position="920"/>
    </location>
</feature>
<evidence type="ECO:0000313" key="4">
    <source>
        <dbReference type="Proteomes" id="UP000738402"/>
    </source>
</evidence>
<feature type="compositionally biased region" description="Low complexity" evidence="1">
    <location>
        <begin position="103"/>
        <end position="115"/>
    </location>
</feature>
<proteinExistence type="predicted"/>
<reference evidence="3" key="1">
    <citation type="journal article" date="2021" name="G3 (Bethesda)">
        <title>Genomic diversity, chromosomal rearrangements, and interspecies hybridization in the ogataea polymorpha species complex.</title>
        <authorList>
            <person name="Hanson S.J."/>
            <person name="Cinneide E.O."/>
            <person name="Salzberg L.I."/>
            <person name="Wolfe K.H."/>
            <person name="McGowan J."/>
            <person name="Fitzpatrick D.A."/>
            <person name="Matlin K."/>
        </authorList>
    </citation>
    <scope>NUCLEOTIDE SEQUENCE</scope>
    <source>
        <strain evidence="3">83-405-1</strain>
    </source>
</reference>
<gene>
    <name evidence="3" type="ORF">KL933_002940</name>
</gene>
<evidence type="ECO:0000259" key="2">
    <source>
        <dbReference type="Pfam" id="PF00780"/>
    </source>
</evidence>
<evidence type="ECO:0000313" key="3">
    <source>
        <dbReference type="EMBL" id="KAG7727231.1"/>
    </source>
</evidence>
<sequence>MPQPEESPQTRYMRNIQLMESQFFRQMSTVGAQPVSPLSSKMGVLSPPTDPSDSLSRSPSPPPPIPPKTYLTHSPQTSLFRTRNAETEKTSVSGQSRFEKNARSSVQSDISASASPTQSRKPLFKPNTSLKSHKSLLEQASQSVARPALRSDSVEEDELRDSVGTLDYFGRKGYRASNDAYNSLLFKNSTDSMLSADDSPVMIENLPESVRLIVDSRPSGQVHDLDYFDGAQYSAFWLITEDEAQALTDWNSLEFHRQNAIFELFLLLRKLRINLKRMVFHYGPAFRETKNLTADQEADFQKTFVPLGALYEYLEKLVRKRLKPAFDNHFFVNDRYVLDCLKNWLSKLERDYEYISRSMVYLAKIAANERFREWIEVTEQTDELALGNNYLASARELCHSYLLQAFAPMRLMVLDLKKLYAKMEDDRLVALAQDIFNLLNNINKISDFTTDLDKKIKLNEKLVCTDYLYLEMVDLFNAKRKLRVPVDINLRTAISSESAMLYLLDNYILPLVKREHKEASYLLNKPPIALQYLEYTIQEENGEKTLILKDTGNCYTYNVRNERVDAPTLFNNFVKDIPKYKDELFTKLSKTYELKLINGTSFQSPVPYYEYTVPPIERKELDLVQQALAQSKFKPYSVPPIANTQVLSIDTFRRGRELFFVVGTADGLYMGRHDQPATWKKVCSYPDAVKLTIVHEEVVFVLLKDKLYKVDTKNMYECYEKNLLCNSSLYQVAKGVNSFEVGPQTVRRGPIVMECDILFCWTDKKIMFSIVTASNGWKLKFESMRPIFKVRGLQLLHPTDFVINHVNENNPIFYLSNLNTMGNTQLNNMDTRRELKSRIRGERPIAAFKQFVNDKNTDYDLLLVYSRYCMFVKYSKDQIVSISRAEILRFNFEVQDATYDSYEQILVVCGEQNVEIWRILKDRQAKSELIGCVIGSLARLLNKTPGKIIISVMNNERYAGKGNQLLLHLRKRKQ</sequence>
<feature type="compositionally biased region" description="Polar residues" evidence="1">
    <location>
        <begin position="116"/>
        <end position="128"/>
    </location>
</feature>
<feature type="region of interest" description="Disordered" evidence="1">
    <location>
        <begin position="30"/>
        <end position="128"/>
    </location>
</feature>
<feature type="compositionally biased region" description="Polar residues" evidence="1">
    <location>
        <begin position="71"/>
        <end position="81"/>
    </location>
</feature>
<protein>
    <recommendedName>
        <fullName evidence="2">CNH domain-containing protein</fullName>
    </recommendedName>
</protein>